<reference evidence="2" key="1">
    <citation type="submission" date="2025-08" db="UniProtKB">
        <authorList>
            <consortium name="Ensembl"/>
        </authorList>
    </citation>
    <scope>IDENTIFICATION</scope>
</reference>
<evidence type="ECO:0000256" key="1">
    <source>
        <dbReference type="SAM" id="MobiDB-lite"/>
    </source>
</evidence>
<accession>A0A8D0EGY6</accession>
<reference evidence="2" key="2">
    <citation type="submission" date="2025-09" db="UniProtKB">
        <authorList>
            <consortium name="Ensembl"/>
        </authorList>
    </citation>
    <scope>IDENTIFICATION</scope>
</reference>
<dbReference type="Ensembl" id="ENSSOCT00000000215.1">
    <property type="protein sequence ID" value="ENSSOCP00000000209.1"/>
    <property type="gene ID" value="ENSSOCG00000000177.1"/>
</dbReference>
<sequence>MHSTGLAQTLSAISWSSFPPSPLPASKLSLSHTATLPCSECSLFFTCRERDFVYPPHSRRSPIDRERPPVTGEQVGGNTNLPVKKIQINKQNILISQILCQAISPFYFCYKILVYFKTTKHSKL</sequence>
<proteinExistence type="predicted"/>
<keyword evidence="3" id="KW-1185">Reference proteome</keyword>
<organism evidence="2 3">
    <name type="scientific">Strix occidentalis caurina</name>
    <name type="common">northern spotted owl</name>
    <dbReference type="NCBI Taxonomy" id="311401"/>
    <lineage>
        <taxon>Eukaryota</taxon>
        <taxon>Metazoa</taxon>
        <taxon>Chordata</taxon>
        <taxon>Craniata</taxon>
        <taxon>Vertebrata</taxon>
        <taxon>Euteleostomi</taxon>
        <taxon>Archelosauria</taxon>
        <taxon>Archosauria</taxon>
        <taxon>Dinosauria</taxon>
        <taxon>Saurischia</taxon>
        <taxon>Theropoda</taxon>
        <taxon>Coelurosauria</taxon>
        <taxon>Aves</taxon>
        <taxon>Neognathae</taxon>
        <taxon>Neoaves</taxon>
        <taxon>Telluraves</taxon>
        <taxon>Strigiformes</taxon>
        <taxon>Strigidae</taxon>
        <taxon>Strix</taxon>
    </lineage>
</organism>
<evidence type="ECO:0000313" key="3">
    <source>
        <dbReference type="Proteomes" id="UP000694551"/>
    </source>
</evidence>
<evidence type="ECO:0000313" key="2">
    <source>
        <dbReference type="Ensembl" id="ENSSOCP00000000209.1"/>
    </source>
</evidence>
<name>A0A8D0EGY6_STROC</name>
<dbReference type="AlphaFoldDB" id="A0A8D0EGY6"/>
<feature type="region of interest" description="Disordered" evidence="1">
    <location>
        <begin position="56"/>
        <end position="79"/>
    </location>
</feature>
<dbReference type="Proteomes" id="UP000694551">
    <property type="component" value="Unplaced"/>
</dbReference>
<protein>
    <submittedName>
        <fullName evidence="2">Uncharacterized protein</fullName>
    </submittedName>
</protein>